<dbReference type="CDD" id="cd18785">
    <property type="entry name" value="SF2_C"/>
    <property type="match status" value="1"/>
</dbReference>
<evidence type="ECO:0000313" key="4">
    <source>
        <dbReference type="Proteomes" id="UP000004863"/>
    </source>
</evidence>
<dbReference type="SUPFAM" id="SSF52540">
    <property type="entry name" value="P-loop containing nucleoside triphosphate hydrolases"/>
    <property type="match status" value="1"/>
</dbReference>
<dbReference type="Proteomes" id="UP000004863">
    <property type="component" value="Unassembled WGS sequence"/>
</dbReference>
<dbReference type="SMART" id="SM00487">
    <property type="entry name" value="DEXDc"/>
    <property type="match status" value="1"/>
</dbReference>
<feature type="region of interest" description="Disordered" evidence="1">
    <location>
        <begin position="640"/>
        <end position="662"/>
    </location>
</feature>
<dbReference type="GO" id="GO:0003676">
    <property type="term" value="F:nucleic acid binding"/>
    <property type="evidence" value="ECO:0007669"/>
    <property type="project" value="InterPro"/>
</dbReference>
<accession>I0UVZ3</accession>
<keyword evidence="3" id="KW-0347">Helicase</keyword>
<name>I0UVZ3_9MICC</name>
<reference evidence="3" key="1">
    <citation type="submission" date="2012-03" db="EMBL/GenBank/DDBJ databases">
        <authorList>
            <person name="Durkin A.S."/>
            <person name="McCorrison J."/>
            <person name="Torralba M."/>
            <person name="Gillis M."/>
            <person name="Methe B."/>
            <person name="Sutton G."/>
            <person name="Nelson K.E."/>
        </authorList>
    </citation>
    <scope>NUCLEOTIDE SEQUENCE [LARGE SCALE GENOMIC DNA]</scope>
    <source>
        <strain evidence="3">F0474</strain>
    </source>
</reference>
<feature type="domain" description="Helicase ATP-binding" evidence="2">
    <location>
        <begin position="19"/>
        <end position="215"/>
    </location>
</feature>
<keyword evidence="3" id="KW-0547">Nucleotide-binding</keyword>
<dbReference type="PATRIC" id="fig|1125724.3.peg.325"/>
<dbReference type="Pfam" id="PF00270">
    <property type="entry name" value="DEAD"/>
    <property type="match status" value="1"/>
</dbReference>
<keyword evidence="3" id="KW-0067">ATP-binding</keyword>
<dbReference type="Gene3D" id="3.40.50.300">
    <property type="entry name" value="P-loop containing nucleotide triphosphate hydrolases"/>
    <property type="match status" value="2"/>
</dbReference>
<dbReference type="InterPro" id="IPR011545">
    <property type="entry name" value="DEAD/DEAH_box_helicase_dom"/>
</dbReference>
<dbReference type="InterPro" id="IPR014001">
    <property type="entry name" value="Helicase_ATP-bd"/>
</dbReference>
<keyword evidence="4" id="KW-1185">Reference proteome</keyword>
<evidence type="ECO:0000256" key="1">
    <source>
        <dbReference type="SAM" id="MobiDB-lite"/>
    </source>
</evidence>
<sequence length="662" mass="73941">MINAVNVSYTQSGSSVNTNQLGMREMQQRVYEHRNAQHLLIKAPPASGKSRALMFVALDKLFNQGVRKVIVAVPERSIGQSFASTDLTSHGFFADWTVDPANNLCTPGSDSGKIQAFIRFLENSTDTVLVCTHATLRYAYEKLTAADFNNVLVAIDEFHHVSADLEKSNLGALIHDLLKNSTAHIVAMTGSYFRGDRVPVLSPETEAKFTPVTFNYYDQLNGYRHLKTLGIGHHFYQGTWYDSLPEILDLGKKTILHIPHVGSAESTKDKYEEVNRVLDAIGTVESVDEATGVITVRRKDNGQTLKVADLVDDSDFTKRARILDYLTTVAAKNRDGIDIIIALGMAKEGFDWPYAEHALTVGYRASLTEIIQIIGRVTRDSEGKAHAQFTNLIAQPDDAQDEVTVAVNNVLKAITASLLMEQVLAENFSFKNRAKPGDAPEHPGQLLIEGFKEPTTARTQQIIDMDLNDLKATVLQSEKLVRAAAAGVDPEVINKEHIPGIIRERYPDLNATQVEEVRQALVVDSVVKNSDIKTVGDNRFIMMQHKFVNVNELNINLIDSVNPFQRAYEIISKNISKDTLRVISNNIAAGRIEVTEEEARITFPKIQRWVKLNGRRPNLRADDPLECRYAEIALWLQREGERRKREAAQQQAEQREQDGGTQ</sequence>
<comment type="caution">
    <text evidence="3">The sequence shown here is derived from an EMBL/GenBank/DDBJ whole genome shotgun (WGS) entry which is preliminary data.</text>
</comment>
<dbReference type="GO" id="GO:0005524">
    <property type="term" value="F:ATP binding"/>
    <property type="evidence" value="ECO:0007669"/>
    <property type="project" value="InterPro"/>
</dbReference>
<proteinExistence type="predicted"/>
<dbReference type="EMBL" id="AJJQ01000004">
    <property type="protein sequence ID" value="EID52046.1"/>
    <property type="molecule type" value="Genomic_DNA"/>
</dbReference>
<dbReference type="RefSeq" id="WP_006887253.1">
    <property type="nucleotide sequence ID" value="NZ_AJJQ01000004.1"/>
</dbReference>
<evidence type="ECO:0000313" key="3">
    <source>
        <dbReference type="EMBL" id="EID52046.1"/>
    </source>
</evidence>
<dbReference type="AlphaFoldDB" id="I0UVZ3"/>
<keyword evidence="3" id="KW-0378">Hydrolase</keyword>
<organism evidence="3 4">
    <name type="scientific">Rothia aeria F0474</name>
    <dbReference type="NCBI Taxonomy" id="1125724"/>
    <lineage>
        <taxon>Bacteria</taxon>
        <taxon>Bacillati</taxon>
        <taxon>Actinomycetota</taxon>
        <taxon>Actinomycetes</taxon>
        <taxon>Micrococcales</taxon>
        <taxon>Micrococcaceae</taxon>
        <taxon>Rothia</taxon>
    </lineage>
</organism>
<protein>
    <submittedName>
        <fullName evidence="3">Helicase C-terminal domain protein</fullName>
    </submittedName>
</protein>
<dbReference type="InterPro" id="IPR027417">
    <property type="entry name" value="P-loop_NTPase"/>
</dbReference>
<dbReference type="GO" id="GO:0004386">
    <property type="term" value="F:helicase activity"/>
    <property type="evidence" value="ECO:0007669"/>
    <property type="project" value="UniProtKB-KW"/>
</dbReference>
<gene>
    <name evidence="3" type="ORF">HMPREF1324_0922</name>
</gene>
<evidence type="ECO:0000259" key="2">
    <source>
        <dbReference type="SMART" id="SM00487"/>
    </source>
</evidence>